<accession>A0A5J4VC20</accession>
<evidence type="ECO:0000313" key="1">
    <source>
        <dbReference type="EMBL" id="KAA6379982.1"/>
    </source>
</evidence>
<sequence>ECPPAADSTSFNADPRSQNEYGLCYKDPKSNPIDCETEATLQTTEEECPCPVPSVKALTHDPRFAKGGACNKFVCDVITEITSKTDCPCPLKDDKEEYDFDPRNVEGGICNDPETEKGASGSIRALWTVIAAVMLIPLMSMW</sequence>
<proteinExistence type="predicted"/>
<organism evidence="1 2">
    <name type="scientific">Streblomastix strix</name>
    <dbReference type="NCBI Taxonomy" id="222440"/>
    <lineage>
        <taxon>Eukaryota</taxon>
        <taxon>Metamonada</taxon>
        <taxon>Preaxostyla</taxon>
        <taxon>Oxymonadida</taxon>
        <taxon>Streblomastigidae</taxon>
        <taxon>Streblomastix</taxon>
    </lineage>
</organism>
<feature type="non-terminal residue" evidence="1">
    <location>
        <position position="1"/>
    </location>
</feature>
<comment type="caution">
    <text evidence="1">The sequence shown here is derived from an EMBL/GenBank/DDBJ whole genome shotgun (WGS) entry which is preliminary data.</text>
</comment>
<dbReference type="Proteomes" id="UP000324800">
    <property type="component" value="Unassembled WGS sequence"/>
</dbReference>
<dbReference type="EMBL" id="SNRW01008157">
    <property type="protein sequence ID" value="KAA6379982.1"/>
    <property type="molecule type" value="Genomic_DNA"/>
</dbReference>
<evidence type="ECO:0000313" key="2">
    <source>
        <dbReference type="Proteomes" id="UP000324800"/>
    </source>
</evidence>
<dbReference type="AlphaFoldDB" id="A0A5J4VC20"/>
<protein>
    <submittedName>
        <fullName evidence="1">Uncharacterized protein</fullName>
    </submittedName>
</protein>
<reference evidence="1 2" key="1">
    <citation type="submission" date="2019-03" db="EMBL/GenBank/DDBJ databases">
        <title>Single cell metagenomics reveals metabolic interactions within the superorganism composed of flagellate Streblomastix strix and complex community of Bacteroidetes bacteria on its surface.</title>
        <authorList>
            <person name="Treitli S.C."/>
            <person name="Kolisko M."/>
            <person name="Husnik F."/>
            <person name="Keeling P."/>
            <person name="Hampl V."/>
        </authorList>
    </citation>
    <scope>NUCLEOTIDE SEQUENCE [LARGE SCALE GENOMIC DNA]</scope>
    <source>
        <strain evidence="1">ST1C</strain>
    </source>
</reference>
<name>A0A5J4VC20_9EUKA</name>
<gene>
    <name evidence="1" type="ORF">EZS28_024489</name>
</gene>